<gene>
    <name evidence="4" type="ORF">KP509_33G027700</name>
</gene>
<proteinExistence type="predicted"/>
<dbReference type="PROSITE" id="PS50961">
    <property type="entry name" value="HTH_LA"/>
    <property type="match status" value="1"/>
</dbReference>
<dbReference type="Pfam" id="PF05383">
    <property type="entry name" value="La"/>
    <property type="match status" value="1"/>
</dbReference>
<organism evidence="4 5">
    <name type="scientific">Ceratopteris richardii</name>
    <name type="common">Triangle waterfern</name>
    <dbReference type="NCBI Taxonomy" id="49495"/>
    <lineage>
        <taxon>Eukaryota</taxon>
        <taxon>Viridiplantae</taxon>
        <taxon>Streptophyta</taxon>
        <taxon>Embryophyta</taxon>
        <taxon>Tracheophyta</taxon>
        <taxon>Polypodiopsida</taxon>
        <taxon>Polypodiidae</taxon>
        <taxon>Polypodiales</taxon>
        <taxon>Pteridineae</taxon>
        <taxon>Pteridaceae</taxon>
        <taxon>Parkerioideae</taxon>
        <taxon>Ceratopteris</taxon>
    </lineage>
</organism>
<evidence type="ECO:0000259" key="3">
    <source>
        <dbReference type="PROSITE" id="PS50961"/>
    </source>
</evidence>
<keyword evidence="1 2" id="KW-0694">RNA-binding</keyword>
<sequence>MMLCIVYQLEFQCQFSLYHLHPVVFSDLKAVYPALIKQINDYFSEENLVKAHMDLKAVYPALIKQINDYFSEENLVKDGHLQKHMDEEDFVPISLTAHSNRVQMITTNISVILNALHHSTMVEVHQDRIHRDNDGGKCRLQLGQSSVVLSVEDNISLQKFL</sequence>
<evidence type="ECO:0000256" key="2">
    <source>
        <dbReference type="PROSITE-ProRule" id="PRU00332"/>
    </source>
</evidence>
<dbReference type="PANTHER" id="PTHR22792:SF132">
    <property type="entry name" value="LA-RELATED PROTEIN 1"/>
    <property type="match status" value="1"/>
</dbReference>
<dbReference type="GO" id="GO:0005737">
    <property type="term" value="C:cytoplasm"/>
    <property type="evidence" value="ECO:0007669"/>
    <property type="project" value="UniProtKB-ARBA"/>
</dbReference>
<evidence type="ECO:0000256" key="1">
    <source>
        <dbReference type="ARBA" id="ARBA00022884"/>
    </source>
</evidence>
<dbReference type="CDD" id="cd07323">
    <property type="entry name" value="LAM"/>
    <property type="match status" value="1"/>
</dbReference>
<evidence type="ECO:0000313" key="4">
    <source>
        <dbReference type="EMBL" id="KAH7285423.1"/>
    </source>
</evidence>
<protein>
    <recommendedName>
        <fullName evidence="3">HTH La-type RNA-binding domain-containing protein</fullName>
    </recommendedName>
</protein>
<dbReference type="PANTHER" id="PTHR22792">
    <property type="entry name" value="LUPUS LA PROTEIN-RELATED"/>
    <property type="match status" value="1"/>
</dbReference>
<dbReference type="InterPro" id="IPR036388">
    <property type="entry name" value="WH-like_DNA-bd_sf"/>
</dbReference>
<dbReference type="EMBL" id="CM035438">
    <property type="protein sequence ID" value="KAH7285423.1"/>
    <property type="molecule type" value="Genomic_DNA"/>
</dbReference>
<dbReference type="SUPFAM" id="SSF46785">
    <property type="entry name" value="Winged helix' DNA-binding domain"/>
    <property type="match status" value="1"/>
</dbReference>
<dbReference type="InterPro" id="IPR036390">
    <property type="entry name" value="WH_DNA-bd_sf"/>
</dbReference>
<dbReference type="Gene3D" id="1.10.10.10">
    <property type="entry name" value="Winged helix-like DNA-binding domain superfamily/Winged helix DNA-binding domain"/>
    <property type="match status" value="1"/>
</dbReference>
<reference evidence="4" key="1">
    <citation type="submission" date="2021-08" db="EMBL/GenBank/DDBJ databases">
        <title>WGS assembly of Ceratopteris richardii.</title>
        <authorList>
            <person name="Marchant D.B."/>
            <person name="Chen G."/>
            <person name="Jenkins J."/>
            <person name="Shu S."/>
            <person name="Leebens-Mack J."/>
            <person name="Grimwood J."/>
            <person name="Schmutz J."/>
            <person name="Soltis P."/>
            <person name="Soltis D."/>
            <person name="Chen Z.-H."/>
        </authorList>
    </citation>
    <scope>NUCLEOTIDE SEQUENCE</scope>
    <source>
        <strain evidence="4">Whitten #5841</strain>
        <tissue evidence="4">Leaf</tissue>
    </source>
</reference>
<dbReference type="InterPro" id="IPR045180">
    <property type="entry name" value="La_dom_prot"/>
</dbReference>
<evidence type="ECO:0000313" key="5">
    <source>
        <dbReference type="Proteomes" id="UP000825935"/>
    </source>
</evidence>
<dbReference type="InterPro" id="IPR006630">
    <property type="entry name" value="La_HTH"/>
</dbReference>
<dbReference type="SMART" id="SM00715">
    <property type="entry name" value="LA"/>
    <property type="match status" value="1"/>
</dbReference>
<name>A0A8T2QPY6_CERRI</name>
<accession>A0A8T2QPY6</accession>
<feature type="domain" description="HTH La-type RNA-binding" evidence="3">
    <location>
        <begin position="52"/>
        <end position="141"/>
    </location>
</feature>
<dbReference type="OrthoDB" id="340227at2759"/>
<dbReference type="Proteomes" id="UP000825935">
    <property type="component" value="Chromosome 33"/>
</dbReference>
<dbReference type="AlphaFoldDB" id="A0A8T2QPY6"/>
<comment type="caution">
    <text evidence="4">The sequence shown here is derived from an EMBL/GenBank/DDBJ whole genome shotgun (WGS) entry which is preliminary data.</text>
</comment>
<keyword evidence="5" id="KW-1185">Reference proteome</keyword>
<dbReference type="GO" id="GO:0003723">
    <property type="term" value="F:RNA binding"/>
    <property type="evidence" value="ECO:0007669"/>
    <property type="project" value="UniProtKB-UniRule"/>
</dbReference>